<dbReference type="Proteomes" id="UP000242869">
    <property type="component" value="Unassembled WGS sequence"/>
</dbReference>
<dbReference type="PANTHER" id="PTHR12277:SF81">
    <property type="entry name" value="PROTEIN ABHD13"/>
    <property type="match status" value="1"/>
</dbReference>
<gene>
    <name evidence="2" type="ORF">SAMN05660284_01890</name>
</gene>
<evidence type="ECO:0000259" key="1">
    <source>
        <dbReference type="Pfam" id="PF00561"/>
    </source>
</evidence>
<accession>A0A1I5AG71</accession>
<dbReference type="EMBL" id="FOVE01000013">
    <property type="protein sequence ID" value="SFN61219.1"/>
    <property type="molecule type" value="Genomic_DNA"/>
</dbReference>
<dbReference type="InterPro" id="IPR000073">
    <property type="entry name" value="AB_hydrolase_1"/>
</dbReference>
<dbReference type="Pfam" id="PF00561">
    <property type="entry name" value="Abhydrolase_1"/>
    <property type="match status" value="1"/>
</dbReference>
<name>A0A1I5AG71_9NEIS</name>
<proteinExistence type="predicted"/>
<dbReference type="STRING" id="83765.SAMN05660284_01890"/>
<keyword evidence="3" id="KW-1185">Reference proteome</keyword>
<evidence type="ECO:0000313" key="2">
    <source>
        <dbReference type="EMBL" id="SFN61219.1"/>
    </source>
</evidence>
<dbReference type="PANTHER" id="PTHR12277">
    <property type="entry name" value="ALPHA/BETA HYDROLASE DOMAIN-CONTAINING PROTEIN"/>
    <property type="match status" value="1"/>
</dbReference>
<reference evidence="3" key="1">
    <citation type="submission" date="2016-10" db="EMBL/GenBank/DDBJ databases">
        <authorList>
            <person name="Varghese N."/>
            <person name="Submissions S."/>
        </authorList>
    </citation>
    <scope>NUCLEOTIDE SEQUENCE [LARGE SCALE GENOMIC DNA]</scope>
    <source>
        <strain evidence="3">DSM 6150</strain>
    </source>
</reference>
<dbReference type="InterPro" id="IPR029058">
    <property type="entry name" value="AB_hydrolase_fold"/>
</dbReference>
<evidence type="ECO:0000313" key="3">
    <source>
        <dbReference type="Proteomes" id="UP000242869"/>
    </source>
</evidence>
<dbReference type="AlphaFoldDB" id="A0A1I5AG71"/>
<sequence length="245" mass="27160">MALILMLTYLALCGIMYWTQRSFLYFPQPATGSSGPERILDLRVDDVRVRVSVRNREGADALVYFGGNAEDVTRSLDDYAQAFPDHAIYMLHYRGYGGSTGAPSEAALHRDAKVLLDLVKSRHSRVMLVGRSLGSGVAVRLAAENPVERLVLITPYDSIVNVGREQFPWLPVGWLLKDRFESVRWAPAVKARTLILMAERDEIIAAERTRALHRTFASGVASLEVVPGADHNSIMGSTGVFGRMR</sequence>
<feature type="domain" description="AB hydrolase-1" evidence="1">
    <location>
        <begin position="82"/>
        <end position="175"/>
    </location>
</feature>
<dbReference type="SUPFAM" id="SSF53474">
    <property type="entry name" value="alpha/beta-Hydrolases"/>
    <property type="match status" value="1"/>
</dbReference>
<organism evidence="2 3">
    <name type="scientific">Formivibrio citricus</name>
    <dbReference type="NCBI Taxonomy" id="83765"/>
    <lineage>
        <taxon>Bacteria</taxon>
        <taxon>Pseudomonadati</taxon>
        <taxon>Pseudomonadota</taxon>
        <taxon>Betaproteobacteria</taxon>
        <taxon>Neisseriales</taxon>
        <taxon>Chitinibacteraceae</taxon>
        <taxon>Formivibrio</taxon>
    </lineage>
</organism>
<dbReference type="Gene3D" id="3.40.50.1820">
    <property type="entry name" value="alpha/beta hydrolase"/>
    <property type="match status" value="1"/>
</dbReference>
<protein>
    <recommendedName>
        <fullName evidence="1">AB hydrolase-1 domain-containing protein</fullName>
    </recommendedName>
</protein>